<organism evidence="1 2">
    <name type="scientific">Micromonospora inaquosa</name>
    <dbReference type="NCBI Taxonomy" id="2203716"/>
    <lineage>
        <taxon>Bacteria</taxon>
        <taxon>Bacillati</taxon>
        <taxon>Actinomycetota</taxon>
        <taxon>Actinomycetes</taxon>
        <taxon>Micromonosporales</taxon>
        <taxon>Micromonosporaceae</taxon>
        <taxon>Micromonospora</taxon>
    </lineage>
</organism>
<sequence length="145" mass="16204">YRDLVRGCATITQVVHAAHPQPGDCLPLPAISLPQDADDVRRQLDMLTGNLFDEHAQAVNQQWLTASRTCTHLTADNVIAIKELYYGWYQLLGALNARMQGQPGLDDVEKLAANLAYTLVTYLRAYPTAPVRQLRLRLTGRHARP</sequence>
<feature type="non-terminal residue" evidence="1">
    <location>
        <position position="1"/>
    </location>
</feature>
<dbReference type="AlphaFoldDB" id="A0A3N9XS15"/>
<proteinExistence type="predicted"/>
<dbReference type="Proteomes" id="UP000282312">
    <property type="component" value="Unassembled WGS sequence"/>
</dbReference>
<evidence type="ECO:0000313" key="1">
    <source>
        <dbReference type="EMBL" id="RQX09557.1"/>
    </source>
</evidence>
<dbReference type="OrthoDB" id="9881101at2"/>
<dbReference type="EMBL" id="QGSZ01000063">
    <property type="protein sequence ID" value="RQX09557.1"/>
    <property type="molecule type" value="Genomic_DNA"/>
</dbReference>
<name>A0A3N9XS15_9ACTN</name>
<keyword evidence="2" id="KW-1185">Reference proteome</keyword>
<reference evidence="1 2" key="1">
    <citation type="submission" date="2018-05" db="EMBL/GenBank/DDBJ databases">
        <title>Micromonospora from Atacama Desert.</title>
        <authorList>
            <person name="Carro L."/>
            <person name="Goodfellow M."/>
            <person name="Klenk H.-P."/>
        </authorList>
    </citation>
    <scope>NUCLEOTIDE SEQUENCE [LARGE SCALE GENOMIC DNA]</scope>
    <source>
        <strain evidence="1 2">LB39</strain>
    </source>
</reference>
<protein>
    <submittedName>
        <fullName evidence="1">Uncharacterized protein</fullName>
    </submittedName>
</protein>
<gene>
    <name evidence="1" type="ORF">DLJ59_00865</name>
</gene>
<dbReference type="RefSeq" id="WP_158630758.1">
    <property type="nucleotide sequence ID" value="NZ_QGSZ01000063.1"/>
</dbReference>
<comment type="caution">
    <text evidence="1">The sequence shown here is derived from an EMBL/GenBank/DDBJ whole genome shotgun (WGS) entry which is preliminary data.</text>
</comment>
<accession>A0A3N9XS15</accession>
<evidence type="ECO:0000313" key="2">
    <source>
        <dbReference type="Proteomes" id="UP000282312"/>
    </source>
</evidence>